<organism evidence="1">
    <name type="scientific">marine sediment metagenome</name>
    <dbReference type="NCBI Taxonomy" id="412755"/>
    <lineage>
        <taxon>unclassified sequences</taxon>
        <taxon>metagenomes</taxon>
        <taxon>ecological metagenomes</taxon>
    </lineage>
</organism>
<dbReference type="Gene3D" id="2.60.40.3350">
    <property type="match status" value="1"/>
</dbReference>
<protein>
    <submittedName>
        <fullName evidence="1">Uncharacterized protein</fullName>
    </submittedName>
</protein>
<gene>
    <name evidence="1" type="ORF">LCGC14_1476670</name>
</gene>
<evidence type="ECO:0000313" key="1">
    <source>
        <dbReference type="EMBL" id="KKM66886.1"/>
    </source>
</evidence>
<reference evidence="1" key="1">
    <citation type="journal article" date="2015" name="Nature">
        <title>Complex archaea that bridge the gap between prokaryotes and eukaryotes.</title>
        <authorList>
            <person name="Spang A."/>
            <person name="Saw J.H."/>
            <person name="Jorgensen S.L."/>
            <person name="Zaremba-Niedzwiedzka K."/>
            <person name="Martijn J."/>
            <person name="Lind A.E."/>
            <person name="van Eijk R."/>
            <person name="Schleper C."/>
            <person name="Guy L."/>
            <person name="Ettema T.J."/>
        </authorList>
    </citation>
    <scope>NUCLEOTIDE SEQUENCE</scope>
</reference>
<accession>A0A0F9JWS1</accession>
<sequence length="105" mass="11103">MADLEVPKSDYGYTINFGIKDANDAAYDLTDYVSTFKVWPPGNTAGTIVSGTCSILNVEAGGTVSYTVVNGNFDTAAKYMGEIELTKSGIVESTKKFSIAVVESA</sequence>
<dbReference type="EMBL" id="LAZR01010448">
    <property type="protein sequence ID" value="KKM66886.1"/>
    <property type="molecule type" value="Genomic_DNA"/>
</dbReference>
<comment type="caution">
    <text evidence="1">The sequence shown here is derived from an EMBL/GenBank/DDBJ whole genome shotgun (WGS) entry which is preliminary data.</text>
</comment>
<dbReference type="AlphaFoldDB" id="A0A0F9JWS1"/>
<proteinExistence type="predicted"/>
<name>A0A0F9JWS1_9ZZZZ</name>